<dbReference type="Proteomes" id="UP000637769">
    <property type="component" value="Unassembled WGS sequence"/>
</dbReference>
<dbReference type="Pfam" id="PF00440">
    <property type="entry name" value="TetR_N"/>
    <property type="match status" value="1"/>
</dbReference>
<dbReference type="EMBL" id="BMCH01000006">
    <property type="protein sequence ID" value="GGC36912.1"/>
    <property type="molecule type" value="Genomic_DNA"/>
</dbReference>
<keyword evidence="7" id="KW-1185">Reference proteome</keyword>
<name>A0ABQ1M927_9PROT</name>
<keyword evidence="1" id="KW-0805">Transcription regulation</keyword>
<dbReference type="InterPro" id="IPR036271">
    <property type="entry name" value="Tet_transcr_reg_TetR-rel_C_sf"/>
</dbReference>
<evidence type="ECO:0000256" key="3">
    <source>
        <dbReference type="ARBA" id="ARBA00023163"/>
    </source>
</evidence>
<evidence type="ECO:0000313" key="6">
    <source>
        <dbReference type="EMBL" id="GGC36912.1"/>
    </source>
</evidence>
<reference evidence="7" key="1">
    <citation type="journal article" date="2019" name="Int. J. Syst. Evol. Microbiol.">
        <title>The Global Catalogue of Microorganisms (GCM) 10K type strain sequencing project: providing services to taxonomists for standard genome sequencing and annotation.</title>
        <authorList>
            <consortium name="The Broad Institute Genomics Platform"/>
            <consortium name="The Broad Institute Genome Sequencing Center for Infectious Disease"/>
            <person name="Wu L."/>
            <person name="Ma J."/>
        </authorList>
    </citation>
    <scope>NUCLEOTIDE SEQUENCE [LARGE SCALE GENOMIC DNA]</scope>
    <source>
        <strain evidence="7">CCM 7132</strain>
    </source>
</reference>
<keyword evidence="2 4" id="KW-0238">DNA-binding</keyword>
<evidence type="ECO:0000256" key="4">
    <source>
        <dbReference type="PROSITE-ProRule" id="PRU00335"/>
    </source>
</evidence>
<accession>A0ABQ1M927</accession>
<gene>
    <name evidence="6" type="ORF">GCM10007207_23120</name>
</gene>
<comment type="caution">
    <text evidence="6">The sequence shown here is derived from an EMBL/GenBank/DDBJ whole genome shotgun (WGS) entry which is preliminary data.</text>
</comment>
<evidence type="ECO:0000259" key="5">
    <source>
        <dbReference type="PROSITE" id="PS50977"/>
    </source>
</evidence>
<feature type="domain" description="HTH tetR-type" evidence="5">
    <location>
        <begin position="13"/>
        <end position="73"/>
    </location>
</feature>
<dbReference type="Gene3D" id="1.10.357.10">
    <property type="entry name" value="Tetracycline Repressor, domain 2"/>
    <property type="match status" value="1"/>
</dbReference>
<dbReference type="Pfam" id="PF13305">
    <property type="entry name" value="TetR_C_33"/>
    <property type="match status" value="1"/>
</dbReference>
<proteinExistence type="predicted"/>
<sequence length="210" mass="21780">MDVRTDATPYHHGDLANALLQAARDLLEEGGLEALSLRGVTRRAGVSATAAVPHFGTLSGLRSALAARGYDELADALTRARENFPPAELSAQRESSGGRQYPTAAQAVGNAYIAFALANPDLFQLMFRNALLDHDRADLAAAAGRAFEALRLLSGHEVPGGAQAARMAGLWGRVHGLAVLAIDGMLGPLLKGAESASLTGFLQAALEAAG</sequence>
<evidence type="ECO:0000256" key="2">
    <source>
        <dbReference type="ARBA" id="ARBA00023125"/>
    </source>
</evidence>
<protein>
    <recommendedName>
        <fullName evidence="5">HTH tetR-type domain-containing protein</fullName>
    </recommendedName>
</protein>
<dbReference type="RefSeq" id="WP_188426957.1">
    <property type="nucleotide sequence ID" value="NZ_BMCH01000006.1"/>
</dbReference>
<dbReference type="InterPro" id="IPR001647">
    <property type="entry name" value="HTH_TetR"/>
</dbReference>
<feature type="DNA-binding region" description="H-T-H motif" evidence="4">
    <location>
        <begin position="36"/>
        <end position="55"/>
    </location>
</feature>
<keyword evidence="3" id="KW-0804">Transcription</keyword>
<dbReference type="InterPro" id="IPR025996">
    <property type="entry name" value="MT1864/Rv1816-like_C"/>
</dbReference>
<dbReference type="PROSITE" id="PS50977">
    <property type="entry name" value="HTH_TETR_2"/>
    <property type="match status" value="1"/>
</dbReference>
<evidence type="ECO:0000313" key="7">
    <source>
        <dbReference type="Proteomes" id="UP000637769"/>
    </source>
</evidence>
<evidence type="ECO:0000256" key="1">
    <source>
        <dbReference type="ARBA" id="ARBA00023015"/>
    </source>
</evidence>
<organism evidence="6 7">
    <name type="scientific">Asaia siamensis</name>
    <dbReference type="NCBI Taxonomy" id="110479"/>
    <lineage>
        <taxon>Bacteria</taxon>
        <taxon>Pseudomonadati</taxon>
        <taxon>Pseudomonadota</taxon>
        <taxon>Alphaproteobacteria</taxon>
        <taxon>Acetobacterales</taxon>
        <taxon>Acetobacteraceae</taxon>
        <taxon>Asaia</taxon>
    </lineage>
</organism>
<dbReference type="InterPro" id="IPR009057">
    <property type="entry name" value="Homeodomain-like_sf"/>
</dbReference>
<dbReference type="SUPFAM" id="SSF48498">
    <property type="entry name" value="Tetracyclin repressor-like, C-terminal domain"/>
    <property type="match status" value="1"/>
</dbReference>
<dbReference type="SUPFAM" id="SSF46689">
    <property type="entry name" value="Homeodomain-like"/>
    <property type="match status" value="1"/>
</dbReference>